<dbReference type="InterPro" id="IPR036589">
    <property type="entry name" value="HCY_dom_sf"/>
</dbReference>
<dbReference type="Gene3D" id="3.20.20.330">
    <property type="entry name" value="Homocysteine-binding-like domain"/>
    <property type="match status" value="1"/>
</dbReference>
<comment type="cofactor">
    <cofactor evidence="5">
        <name>Zn(2+)</name>
        <dbReference type="ChEBI" id="CHEBI:29105"/>
    </cofactor>
</comment>
<evidence type="ECO:0000313" key="7">
    <source>
        <dbReference type="EMBL" id="TSI16922.1"/>
    </source>
</evidence>
<dbReference type="EC" id="2.1.1.10" evidence="7"/>
<evidence type="ECO:0000256" key="2">
    <source>
        <dbReference type="ARBA" id="ARBA00022679"/>
    </source>
</evidence>
<dbReference type="AlphaFoldDB" id="A0A556CHK4"/>
<dbReference type="PANTHER" id="PTHR46015:SF1">
    <property type="entry name" value="HOMOCYSTEINE S-METHYLTRANSFERASE-LIKE ISOFORM 1"/>
    <property type="match status" value="1"/>
</dbReference>
<gene>
    <name evidence="7" type="primary">mmuM</name>
    <name evidence="7" type="ORF">FO013_08860</name>
</gene>
<dbReference type="GO" id="GO:0008898">
    <property type="term" value="F:S-adenosylmethionine-homocysteine S-methyltransferase activity"/>
    <property type="evidence" value="ECO:0007669"/>
    <property type="project" value="TreeGrafter"/>
</dbReference>
<dbReference type="GO" id="GO:0033528">
    <property type="term" value="P:S-methylmethionine cycle"/>
    <property type="evidence" value="ECO:0007669"/>
    <property type="project" value="TreeGrafter"/>
</dbReference>
<dbReference type="PROSITE" id="PS50970">
    <property type="entry name" value="HCY"/>
    <property type="match status" value="1"/>
</dbReference>
<keyword evidence="2 5" id="KW-0808">Transferase</keyword>
<accession>A0A556CHK4</accession>
<feature type="domain" description="Hcy-binding" evidence="6">
    <location>
        <begin position="7"/>
        <end position="299"/>
    </location>
</feature>
<comment type="caution">
    <text evidence="7">The sequence shown here is derived from an EMBL/GenBank/DDBJ whole genome shotgun (WGS) entry which is preliminary data.</text>
</comment>
<protein>
    <submittedName>
        <fullName evidence="7">Homocysteine S-methyltransferase</fullName>
        <ecNumber evidence="7">2.1.1.10</ecNumber>
    </submittedName>
</protein>
<dbReference type="GO" id="GO:0008270">
    <property type="term" value="F:zinc ion binding"/>
    <property type="evidence" value="ECO:0007669"/>
    <property type="project" value="InterPro"/>
</dbReference>
<feature type="binding site" evidence="5">
    <location>
        <position position="219"/>
    </location>
    <ligand>
        <name>Zn(2+)</name>
        <dbReference type="ChEBI" id="CHEBI:29105"/>
    </ligand>
</feature>
<dbReference type="SUPFAM" id="SSF82282">
    <property type="entry name" value="Homocysteine S-methyltransferase"/>
    <property type="match status" value="1"/>
</dbReference>
<feature type="binding site" evidence="5">
    <location>
        <position position="284"/>
    </location>
    <ligand>
        <name>Zn(2+)</name>
        <dbReference type="ChEBI" id="CHEBI:29105"/>
    </ligand>
</feature>
<keyword evidence="1 5" id="KW-0489">Methyltransferase</keyword>
<keyword evidence="8" id="KW-1185">Reference proteome</keyword>
<feature type="binding site" evidence="5">
    <location>
        <position position="285"/>
    </location>
    <ligand>
        <name>Zn(2+)</name>
        <dbReference type="ChEBI" id="CHEBI:29105"/>
    </ligand>
</feature>
<evidence type="ECO:0000256" key="1">
    <source>
        <dbReference type="ARBA" id="ARBA00022603"/>
    </source>
</evidence>
<dbReference type="PANTHER" id="PTHR46015">
    <property type="entry name" value="ZGC:172121"/>
    <property type="match status" value="1"/>
</dbReference>
<dbReference type="InterPro" id="IPR003726">
    <property type="entry name" value="HCY_dom"/>
</dbReference>
<dbReference type="OrthoDB" id="9803687at2"/>
<dbReference type="InterPro" id="IPR051486">
    <property type="entry name" value="Hcy_S-methyltransferase"/>
</dbReference>
<evidence type="ECO:0000256" key="3">
    <source>
        <dbReference type="ARBA" id="ARBA00022723"/>
    </source>
</evidence>
<keyword evidence="3 5" id="KW-0479">Metal-binding</keyword>
<dbReference type="EMBL" id="VLTK01000004">
    <property type="protein sequence ID" value="TSI16922.1"/>
    <property type="molecule type" value="Genomic_DNA"/>
</dbReference>
<evidence type="ECO:0000256" key="4">
    <source>
        <dbReference type="ARBA" id="ARBA00022833"/>
    </source>
</evidence>
<dbReference type="RefSeq" id="WP_143922174.1">
    <property type="nucleotide sequence ID" value="NZ_VLTK01000004.1"/>
</dbReference>
<sequence>MSTTFIQMLRAAEVSGEPIIIDGGLGTALESRGIDLRHELWSAALLRDSPDTLGEVHADFIRAGARIVTTASYQATPLGFERASISAEEGRGLIATSVEVAARAGAALVAGSVGPYGAAIGNGAEYTGDYSLSDAEFTDFHRPRIEALVSAGADLLAIETQPSLPEARVLAGLAAEFGVPAWLSVTLADGHHMADGTPLIDLAEAVAGSPMIRALGVNCVRPSLVSPALKALASATDLPLIAYPNSGETYDAATMEWREGAAFDASPAPLSSWVSSGACIIGGCCRTTPGDIASLAASARELSRASSPD</sequence>
<organism evidence="7 8">
    <name type="scientific">Brevibacterium aurantiacum</name>
    <dbReference type="NCBI Taxonomy" id="273384"/>
    <lineage>
        <taxon>Bacteria</taxon>
        <taxon>Bacillati</taxon>
        <taxon>Actinomycetota</taxon>
        <taxon>Actinomycetes</taxon>
        <taxon>Micrococcales</taxon>
        <taxon>Brevibacteriaceae</taxon>
        <taxon>Brevibacterium</taxon>
    </lineage>
</organism>
<name>A0A556CHK4_BREAU</name>
<keyword evidence="4 5" id="KW-0862">Zinc</keyword>
<dbReference type="NCBIfam" id="NF007020">
    <property type="entry name" value="PRK09485.1"/>
    <property type="match status" value="1"/>
</dbReference>
<dbReference type="GO" id="GO:0032259">
    <property type="term" value="P:methylation"/>
    <property type="evidence" value="ECO:0007669"/>
    <property type="project" value="UniProtKB-KW"/>
</dbReference>
<evidence type="ECO:0000259" key="6">
    <source>
        <dbReference type="PROSITE" id="PS50970"/>
    </source>
</evidence>
<dbReference type="GO" id="GO:0009086">
    <property type="term" value="P:methionine biosynthetic process"/>
    <property type="evidence" value="ECO:0007669"/>
    <property type="project" value="InterPro"/>
</dbReference>
<dbReference type="Proteomes" id="UP000316406">
    <property type="component" value="Unassembled WGS sequence"/>
</dbReference>
<evidence type="ECO:0000256" key="5">
    <source>
        <dbReference type="PROSITE-ProRule" id="PRU00333"/>
    </source>
</evidence>
<reference evidence="7 8" key="1">
    <citation type="submission" date="2019-07" db="EMBL/GenBank/DDBJ databases">
        <title>Draft genome sequence of Brevibacterium aurantiacum XU54 isolated from Xinjiang China.</title>
        <authorList>
            <person name="Xu X."/>
        </authorList>
    </citation>
    <scope>NUCLEOTIDE SEQUENCE [LARGE SCALE GENOMIC DNA]</scope>
    <source>
        <strain evidence="7 8">XU54</strain>
    </source>
</reference>
<evidence type="ECO:0000313" key="8">
    <source>
        <dbReference type="Proteomes" id="UP000316406"/>
    </source>
</evidence>
<dbReference type="Pfam" id="PF02574">
    <property type="entry name" value="S-methyl_trans"/>
    <property type="match status" value="1"/>
</dbReference>
<proteinExistence type="predicted"/>